<evidence type="ECO:0000256" key="1">
    <source>
        <dbReference type="SAM" id="Phobius"/>
    </source>
</evidence>
<dbReference type="AlphaFoldDB" id="A0A955RQE0"/>
<reference evidence="3" key="1">
    <citation type="submission" date="2020-04" db="EMBL/GenBank/DDBJ databases">
        <authorList>
            <person name="Zhang T."/>
        </authorList>
    </citation>
    <scope>NUCLEOTIDE SEQUENCE</scope>
    <source>
        <strain evidence="3">HKST-UBA01</strain>
    </source>
</reference>
<reference evidence="3" key="2">
    <citation type="journal article" date="2021" name="Microbiome">
        <title>Successional dynamics and alternative stable states in a saline activated sludge microbial community over 9 years.</title>
        <authorList>
            <person name="Wang Y."/>
            <person name="Ye J."/>
            <person name="Ju F."/>
            <person name="Liu L."/>
            <person name="Boyd J.A."/>
            <person name="Deng Y."/>
            <person name="Parks D.H."/>
            <person name="Jiang X."/>
            <person name="Yin X."/>
            <person name="Woodcroft B.J."/>
            <person name="Tyson G.W."/>
            <person name="Hugenholtz P."/>
            <person name="Polz M.F."/>
            <person name="Zhang T."/>
        </authorList>
    </citation>
    <scope>NUCLEOTIDE SEQUENCE</scope>
    <source>
        <strain evidence="3">HKST-UBA01</strain>
    </source>
</reference>
<name>A0A955RQE0_UNCKA</name>
<dbReference type="PROSITE" id="PS51841">
    <property type="entry name" value="LTD"/>
    <property type="match status" value="1"/>
</dbReference>
<feature type="transmembrane region" description="Helical" evidence="1">
    <location>
        <begin position="467"/>
        <end position="489"/>
    </location>
</feature>
<sequence>MPAPDSGEEWVRLRNNSSNPVTLLSWQIDDIDGGSSPYVIQENLTVESLDSIRISVGTRFNNTGDSVRLIDPEGEIVDSTSYESTEKGISFMKTNEGIWVLSNSIVGNNADEESEDEIPELNISVKAGNNVHVGEIFPMKVTVTHAEPDEIYYVKVINSVNESQTATVKTIHKDTRYAWNASWNQMPTIKTNSQGTATATVYAEFSEDSSVGNHAFIIRLRSSSKEINYDSSDQKVSLLAKKVEKSIQEKDPKKTKVESIPDVSIRIDDISNKKQGDYVKIEGVITSSINQLGTRTFYVEDESGGVKVVANKNYTVLTKGKRVELTGTISNAFNEDYIKLNSKNEFKILGDGILPDAVLIRTGDLNEKYEGERISINGKVTATSGNVFYINDGSGDAKVYIKSDQIDKPYMRTGYYSYVTGIASQYKDDYRILPVVRSDVIVSKSPIIHENVLGAVSELPETGKFNIALLFFALMIFVGIAIKSFTFLLERMAGISSESML</sequence>
<feature type="domain" description="LTD" evidence="2">
    <location>
        <begin position="1"/>
        <end position="84"/>
    </location>
</feature>
<keyword evidence="1" id="KW-0812">Transmembrane</keyword>
<dbReference type="SUPFAM" id="SSF74853">
    <property type="entry name" value="Lamin A/C globular tail domain"/>
    <property type="match status" value="1"/>
</dbReference>
<dbReference type="EMBL" id="JAGQKX010000068">
    <property type="protein sequence ID" value="MCA9390325.1"/>
    <property type="molecule type" value="Genomic_DNA"/>
</dbReference>
<proteinExistence type="predicted"/>
<comment type="caution">
    <text evidence="3">The sequence shown here is derived from an EMBL/GenBank/DDBJ whole genome shotgun (WGS) entry which is preliminary data.</text>
</comment>
<evidence type="ECO:0000259" key="2">
    <source>
        <dbReference type="PROSITE" id="PS51841"/>
    </source>
</evidence>
<protein>
    <submittedName>
        <fullName evidence="3">Lamin tail domain-containing protein</fullName>
    </submittedName>
</protein>
<evidence type="ECO:0000313" key="3">
    <source>
        <dbReference type="EMBL" id="MCA9390325.1"/>
    </source>
</evidence>
<keyword evidence="1" id="KW-0472">Membrane</keyword>
<dbReference type="InterPro" id="IPR036415">
    <property type="entry name" value="Lamin_tail_dom_sf"/>
</dbReference>
<dbReference type="InterPro" id="IPR036700">
    <property type="entry name" value="BOBF_sf"/>
</dbReference>
<dbReference type="SUPFAM" id="SSF101756">
    <property type="entry name" value="Hypothetical protein YgiW"/>
    <property type="match status" value="1"/>
</dbReference>
<dbReference type="Proteomes" id="UP000701698">
    <property type="component" value="Unassembled WGS sequence"/>
</dbReference>
<gene>
    <name evidence="3" type="ORF">KC571_02870</name>
</gene>
<accession>A0A955RQE0</accession>
<keyword evidence="1" id="KW-1133">Transmembrane helix</keyword>
<dbReference type="InterPro" id="IPR001322">
    <property type="entry name" value="Lamin_tail_dom"/>
</dbReference>
<dbReference type="Pfam" id="PF00932">
    <property type="entry name" value="LTD"/>
    <property type="match status" value="1"/>
</dbReference>
<dbReference type="Gene3D" id="2.60.40.1260">
    <property type="entry name" value="Lamin Tail domain"/>
    <property type="match status" value="1"/>
</dbReference>
<organism evidence="3 4">
    <name type="scientific">candidate division WWE3 bacterium</name>
    <dbReference type="NCBI Taxonomy" id="2053526"/>
    <lineage>
        <taxon>Bacteria</taxon>
        <taxon>Katanobacteria</taxon>
    </lineage>
</organism>
<evidence type="ECO:0000313" key="4">
    <source>
        <dbReference type="Proteomes" id="UP000701698"/>
    </source>
</evidence>